<feature type="domain" description="VOC" evidence="1">
    <location>
        <begin position="2"/>
        <end position="116"/>
    </location>
</feature>
<evidence type="ECO:0000259" key="1">
    <source>
        <dbReference type="PROSITE" id="PS51819"/>
    </source>
</evidence>
<name>A0ABT6Z030_9BACT</name>
<comment type="caution">
    <text evidence="2">The sequence shown here is derived from an EMBL/GenBank/DDBJ whole genome shotgun (WGS) entry which is preliminary data.</text>
</comment>
<organism evidence="2 3">
    <name type="scientific">Flectobacillus rivi</name>
    <dbReference type="NCBI Taxonomy" id="2984209"/>
    <lineage>
        <taxon>Bacteria</taxon>
        <taxon>Pseudomonadati</taxon>
        <taxon>Bacteroidota</taxon>
        <taxon>Cytophagia</taxon>
        <taxon>Cytophagales</taxon>
        <taxon>Flectobacillaceae</taxon>
        <taxon>Flectobacillus</taxon>
    </lineage>
</organism>
<dbReference type="SUPFAM" id="SSF54593">
    <property type="entry name" value="Glyoxalase/Bleomycin resistance protein/Dihydroxybiphenyl dioxygenase"/>
    <property type="match status" value="1"/>
</dbReference>
<proteinExistence type="predicted"/>
<accession>A0ABT6Z030</accession>
<dbReference type="RefSeq" id="WP_283381037.1">
    <property type="nucleotide sequence ID" value="NZ_JASHIE010000003.1"/>
</dbReference>
<dbReference type="Pfam" id="PF00903">
    <property type="entry name" value="Glyoxalase"/>
    <property type="match status" value="1"/>
</dbReference>
<dbReference type="InterPro" id="IPR029068">
    <property type="entry name" value="Glyas_Bleomycin-R_OHBP_Dase"/>
</dbReference>
<protein>
    <recommendedName>
        <fullName evidence="1">VOC domain-containing protein</fullName>
    </recommendedName>
</protein>
<dbReference type="CDD" id="cd06587">
    <property type="entry name" value="VOC"/>
    <property type="match status" value="1"/>
</dbReference>
<dbReference type="EMBL" id="JASHIE010000003">
    <property type="protein sequence ID" value="MDI9874044.1"/>
    <property type="molecule type" value="Genomic_DNA"/>
</dbReference>
<dbReference type="InterPro" id="IPR004360">
    <property type="entry name" value="Glyas_Fos-R_dOase_dom"/>
</dbReference>
<evidence type="ECO:0000313" key="2">
    <source>
        <dbReference type="EMBL" id="MDI9874044.1"/>
    </source>
</evidence>
<reference evidence="2 3" key="1">
    <citation type="submission" date="2023-05" db="EMBL/GenBank/DDBJ databases">
        <title>Novel species of genus Flectobacillus isolated from stream in China.</title>
        <authorList>
            <person name="Lu H."/>
        </authorList>
    </citation>
    <scope>NUCLEOTIDE SEQUENCE [LARGE SCALE GENOMIC DNA]</scope>
    <source>
        <strain evidence="2 3">LFS242W</strain>
    </source>
</reference>
<dbReference type="InterPro" id="IPR037523">
    <property type="entry name" value="VOC_core"/>
</dbReference>
<dbReference type="Proteomes" id="UP001225761">
    <property type="component" value="Unassembled WGS sequence"/>
</dbReference>
<evidence type="ECO:0000313" key="3">
    <source>
        <dbReference type="Proteomes" id="UP001225761"/>
    </source>
</evidence>
<keyword evidence="3" id="KW-1185">Reference proteome</keyword>
<dbReference type="Gene3D" id="3.10.180.10">
    <property type="entry name" value="2,3-Dihydroxybiphenyl 1,2-Dioxygenase, domain 1"/>
    <property type="match status" value="1"/>
</dbReference>
<dbReference type="PROSITE" id="PS51819">
    <property type="entry name" value="VOC"/>
    <property type="match status" value="1"/>
</dbReference>
<gene>
    <name evidence="2" type="ORF">QM481_05865</name>
</gene>
<sequence>MDIISIELLTNNLEKTTAFYQELLDFEVVTKNQHEVTFRVGTSLIRFTENLSFNTIYHFAFNIPQNQVESALSWLQSKVEVILDTNEQSITKFEDWNAQAVYFYDNNGNILEFIARKDLNDHSSESFSSNLIRCVSEIGLVSDEPLTLAEELIQEYGLNYFEKGPILSDFTALGDHNGLLILSRTGRNWYPTQHPAQKNSVSIKFTVENQIHRLDF</sequence>